<keyword evidence="1" id="KW-0472">Membrane</keyword>
<evidence type="ECO:0000313" key="3">
    <source>
        <dbReference type="Proteomes" id="UP000468650"/>
    </source>
</evidence>
<gene>
    <name evidence="2" type="ORF">F8C67_02330</name>
</gene>
<keyword evidence="1" id="KW-1133">Transmembrane helix</keyword>
<dbReference type="PANTHER" id="PTHR37804">
    <property type="entry name" value="CDAA REGULATORY PROTEIN CDAR"/>
    <property type="match status" value="1"/>
</dbReference>
<feature type="transmembrane region" description="Helical" evidence="1">
    <location>
        <begin position="12"/>
        <end position="32"/>
    </location>
</feature>
<evidence type="ECO:0000313" key="2">
    <source>
        <dbReference type="EMBL" id="KAB2814599.1"/>
    </source>
</evidence>
<dbReference type="RefSeq" id="WP_151666177.1">
    <property type="nucleotide sequence ID" value="NZ_WBVO01000001.1"/>
</dbReference>
<evidence type="ECO:0008006" key="4">
    <source>
        <dbReference type="Google" id="ProtNLM"/>
    </source>
</evidence>
<keyword evidence="3" id="KW-1185">Reference proteome</keyword>
<reference evidence="2 3" key="1">
    <citation type="submission" date="2019-09" db="EMBL/GenBank/DDBJ databases">
        <title>Genomes of family Cryomorphaceae.</title>
        <authorList>
            <person name="Bowman J.P."/>
        </authorList>
    </citation>
    <scope>NUCLEOTIDE SEQUENCE [LARGE SCALE GENOMIC DNA]</scope>
    <source>
        <strain evidence="2 3">LMG 25704</strain>
    </source>
</reference>
<dbReference type="AlphaFoldDB" id="A0A6N6RM06"/>
<comment type="caution">
    <text evidence="2">The sequence shown here is derived from an EMBL/GenBank/DDBJ whole genome shotgun (WGS) entry which is preliminary data.</text>
</comment>
<dbReference type="PANTHER" id="PTHR37804:SF1">
    <property type="entry name" value="CDAA REGULATORY PROTEIN CDAR"/>
    <property type="match status" value="1"/>
</dbReference>
<dbReference type="OrthoDB" id="1150187at2"/>
<dbReference type="InterPro" id="IPR053154">
    <property type="entry name" value="c-di-AMP_regulator"/>
</dbReference>
<name>A0A6N6RM06_9FLAO</name>
<proteinExistence type="predicted"/>
<organism evidence="2 3">
    <name type="scientific">Phaeocystidibacter luteus</name>
    <dbReference type="NCBI Taxonomy" id="911197"/>
    <lineage>
        <taxon>Bacteria</taxon>
        <taxon>Pseudomonadati</taxon>
        <taxon>Bacteroidota</taxon>
        <taxon>Flavobacteriia</taxon>
        <taxon>Flavobacteriales</taxon>
        <taxon>Phaeocystidibacteraceae</taxon>
        <taxon>Phaeocystidibacter</taxon>
    </lineage>
</organism>
<sequence length="310" mass="35320">MAAPNKKWKSKRALWLSRFGFLVLSFFLWSLLQLGQNKFRTTVEVPILLIDTPHDRMILDPPKTVSVVSKSGGLYALREMWKSQDQIELSFKAFERGGTTDLYLSPEAFSEATTDDVPGHVEWTLSDTLWIHTSTLQRKALPVVARLDLQFEHPYYKHGAPEVNPDTIFLFGPPEVLDTMSVFKTPVFAMTGVEEDVNITWEIVAPEGVLSPVEELEIVQKVAPYTEKWVDVELNKVGSRLSWKPIPNKVSVKCRVPLDEYSRLQGSMIRAEVERILSGDAEVPVKFVHHPDFAEIVDWAPRYVEIIEVE</sequence>
<accession>A0A6N6RM06</accession>
<dbReference type="Proteomes" id="UP000468650">
    <property type="component" value="Unassembled WGS sequence"/>
</dbReference>
<dbReference type="EMBL" id="WBVO01000001">
    <property type="protein sequence ID" value="KAB2814599.1"/>
    <property type="molecule type" value="Genomic_DNA"/>
</dbReference>
<protein>
    <recommendedName>
        <fullName evidence="4">YbbR-like domain-containing protein</fullName>
    </recommendedName>
</protein>
<evidence type="ECO:0000256" key="1">
    <source>
        <dbReference type="SAM" id="Phobius"/>
    </source>
</evidence>
<keyword evidence="1" id="KW-0812">Transmembrane</keyword>